<keyword evidence="1" id="KW-0812">Transmembrane</keyword>
<feature type="transmembrane region" description="Helical" evidence="1">
    <location>
        <begin position="20"/>
        <end position="47"/>
    </location>
</feature>
<dbReference type="EMBL" id="CAAALY010069288">
    <property type="protein sequence ID" value="VEL24724.1"/>
    <property type="molecule type" value="Genomic_DNA"/>
</dbReference>
<reference evidence="2" key="1">
    <citation type="submission" date="2018-11" db="EMBL/GenBank/DDBJ databases">
        <authorList>
            <consortium name="Pathogen Informatics"/>
        </authorList>
    </citation>
    <scope>NUCLEOTIDE SEQUENCE</scope>
</reference>
<dbReference type="Proteomes" id="UP000784294">
    <property type="component" value="Unassembled WGS sequence"/>
</dbReference>
<comment type="caution">
    <text evidence="2">The sequence shown here is derived from an EMBL/GenBank/DDBJ whole genome shotgun (WGS) entry which is preliminary data.</text>
</comment>
<protein>
    <submittedName>
        <fullName evidence="2">Uncharacterized protein</fullName>
    </submittedName>
</protein>
<dbReference type="AlphaFoldDB" id="A0A3S5ANS1"/>
<keyword evidence="1" id="KW-1133">Transmembrane helix</keyword>
<proteinExistence type="predicted"/>
<name>A0A3S5ANS1_9PLAT</name>
<evidence type="ECO:0000313" key="3">
    <source>
        <dbReference type="Proteomes" id="UP000784294"/>
    </source>
</evidence>
<accession>A0A3S5ANS1</accession>
<keyword evidence="1" id="KW-0472">Membrane</keyword>
<keyword evidence="3" id="KW-1185">Reference proteome</keyword>
<sequence length="50" mass="5838">MFRIVLAGSLFTKLPSTTMLMWLYISLIKVHFLMILGSQLTIPLLFLRRL</sequence>
<organism evidence="2 3">
    <name type="scientific">Protopolystoma xenopodis</name>
    <dbReference type="NCBI Taxonomy" id="117903"/>
    <lineage>
        <taxon>Eukaryota</taxon>
        <taxon>Metazoa</taxon>
        <taxon>Spiralia</taxon>
        <taxon>Lophotrochozoa</taxon>
        <taxon>Platyhelminthes</taxon>
        <taxon>Monogenea</taxon>
        <taxon>Polyopisthocotylea</taxon>
        <taxon>Polystomatidea</taxon>
        <taxon>Polystomatidae</taxon>
        <taxon>Protopolystoma</taxon>
    </lineage>
</organism>
<evidence type="ECO:0000256" key="1">
    <source>
        <dbReference type="SAM" id="Phobius"/>
    </source>
</evidence>
<evidence type="ECO:0000313" key="2">
    <source>
        <dbReference type="EMBL" id="VEL24724.1"/>
    </source>
</evidence>
<gene>
    <name evidence="2" type="ORF">PXEA_LOCUS18164</name>
</gene>